<dbReference type="InterPro" id="IPR023393">
    <property type="entry name" value="START-like_dom_sf"/>
</dbReference>
<accession>A0A8J8KAY3</accession>
<evidence type="ECO:0000313" key="1">
    <source>
        <dbReference type="EMBL" id="NRS91969.1"/>
    </source>
</evidence>
<evidence type="ECO:0000313" key="2">
    <source>
        <dbReference type="Proteomes" id="UP000610746"/>
    </source>
</evidence>
<dbReference type="RefSeq" id="WP_173778582.1">
    <property type="nucleotide sequence ID" value="NZ_JABSNO010000005.1"/>
</dbReference>
<dbReference type="Gene3D" id="3.30.530.20">
    <property type="match status" value="1"/>
</dbReference>
<name>A0A8J8KAY3_9FLAO</name>
<reference evidence="1" key="1">
    <citation type="submission" date="2020-05" db="EMBL/GenBank/DDBJ databases">
        <title>Genomic Encyclopedia of Type Strains, Phase IV (KMG-V): Genome sequencing to study the core and pangenomes of soil and plant-associated prokaryotes.</title>
        <authorList>
            <person name="Whitman W."/>
        </authorList>
    </citation>
    <scope>NUCLEOTIDE SEQUENCE</scope>
    <source>
        <strain evidence="1">16F</strain>
    </source>
</reference>
<proteinExistence type="predicted"/>
<sequence length="159" mass="18167">MPTIHLTTSIKAAKEIVFDLSRSVDLHLLSTQKTNEKAIAGKTAGLLELNDTVTWRAKHLGFYQNLSTKITAFDSPNYFADEMLKGAFKGFKHEHFFKTSENLTVMSDIFSYQSPFGILGKLVDLLFLKKYMTRFLLERNLMIKSCAENGNWKQILHSK</sequence>
<organism evidence="1 2">
    <name type="scientific">Frigoriflavimonas asaccharolytica</name>
    <dbReference type="NCBI Taxonomy" id="2735899"/>
    <lineage>
        <taxon>Bacteria</taxon>
        <taxon>Pseudomonadati</taxon>
        <taxon>Bacteroidota</taxon>
        <taxon>Flavobacteriia</taxon>
        <taxon>Flavobacteriales</taxon>
        <taxon>Weeksellaceae</taxon>
        <taxon>Frigoriflavimonas</taxon>
    </lineage>
</organism>
<dbReference type="AlphaFoldDB" id="A0A8J8KAY3"/>
<gene>
    <name evidence="1" type="ORF">HNQ03_001036</name>
</gene>
<keyword evidence="2" id="KW-1185">Reference proteome</keyword>
<dbReference type="EMBL" id="JABSNO010000005">
    <property type="protein sequence ID" value="NRS91969.1"/>
    <property type="molecule type" value="Genomic_DNA"/>
</dbReference>
<dbReference type="Proteomes" id="UP000610746">
    <property type="component" value="Unassembled WGS sequence"/>
</dbReference>
<protein>
    <submittedName>
        <fullName evidence="1">Ligand-binding SRPBCC domain-containing protein</fullName>
    </submittedName>
</protein>
<dbReference type="SUPFAM" id="SSF55961">
    <property type="entry name" value="Bet v1-like"/>
    <property type="match status" value="1"/>
</dbReference>
<comment type="caution">
    <text evidence="1">The sequence shown here is derived from an EMBL/GenBank/DDBJ whole genome shotgun (WGS) entry which is preliminary data.</text>
</comment>
<dbReference type="CDD" id="cd07820">
    <property type="entry name" value="SRPBCC_3"/>
    <property type="match status" value="1"/>
</dbReference>